<keyword evidence="6 12" id="KW-0460">Magnesium</keyword>
<organism evidence="13 14">
    <name type="scientific">Bacteroides nordii</name>
    <dbReference type="NCBI Taxonomy" id="291645"/>
    <lineage>
        <taxon>Bacteria</taxon>
        <taxon>Pseudomonadati</taxon>
        <taxon>Bacteroidota</taxon>
        <taxon>Bacteroidia</taxon>
        <taxon>Bacteroidales</taxon>
        <taxon>Bacteroidaceae</taxon>
        <taxon>Bacteroides</taxon>
    </lineage>
</organism>
<dbReference type="NCBIfam" id="TIGR00383">
    <property type="entry name" value="corA"/>
    <property type="match status" value="1"/>
</dbReference>
<evidence type="ECO:0000256" key="6">
    <source>
        <dbReference type="ARBA" id="ARBA00022842"/>
    </source>
</evidence>
<evidence type="ECO:0000256" key="4">
    <source>
        <dbReference type="ARBA" id="ARBA00022475"/>
    </source>
</evidence>
<comment type="subcellular location">
    <subcellularLocation>
        <location evidence="1">Cell membrane</location>
        <topology evidence="1">Multi-pass membrane protein</topology>
    </subcellularLocation>
    <subcellularLocation>
        <location evidence="12">Membrane</location>
        <topology evidence="12">Multi-pass membrane protein</topology>
    </subcellularLocation>
</comment>
<protein>
    <recommendedName>
        <fullName evidence="12">Magnesium transport protein CorA</fullName>
    </recommendedName>
</protein>
<evidence type="ECO:0000256" key="5">
    <source>
        <dbReference type="ARBA" id="ARBA00022692"/>
    </source>
</evidence>
<dbReference type="GO" id="GO:0015095">
    <property type="term" value="F:magnesium ion transmembrane transporter activity"/>
    <property type="evidence" value="ECO:0007669"/>
    <property type="project" value="UniProtKB-UniRule"/>
</dbReference>
<evidence type="ECO:0000313" key="14">
    <source>
        <dbReference type="Proteomes" id="UP000284379"/>
    </source>
</evidence>
<dbReference type="Proteomes" id="UP000284379">
    <property type="component" value="Unassembled WGS sequence"/>
</dbReference>
<dbReference type="InterPro" id="IPR045863">
    <property type="entry name" value="CorA_TM1_TM2"/>
</dbReference>
<dbReference type="SUPFAM" id="SSF143865">
    <property type="entry name" value="CorA soluble domain-like"/>
    <property type="match status" value="1"/>
</dbReference>
<name>A0A413VBX6_9BACE</name>
<comment type="function">
    <text evidence="11">Mediates influx of magnesium ions. Alternates between open and closed states. Activated by low cytoplasmic Mg(2+) levels. Inactive when cytoplasmic Mg(2+) levels are high.</text>
</comment>
<sequence length="350" mass="40864">MKNNLLSEKLIYTGESQTPTHLHLCTYNANEMQEVSGANFHEISSSLNSERINWLQVHGMKNTETVREICEHFEINFLVLQDILNANHPTKIEEHDNYIVLILKLFYPAPKKNEEDLDELEQQQVCIILGTNYVLTFLEKETDFFDDVSTALRNDVLKIRGRQSDYLLSVLLNSVIGNYTSMVSDIDDALEDLEEELLTISDGNDIGVQIQSLRRQYMLMKKSILPLKEQYIKLLRGESTLMHKMNRAFFNDVNDHLQFVLQTIEICRETLSSLVDLYISNNDLRMNDIMKRLTIVSTIFIPLTFLVGVWGMNFKVMPELDWRYGYCFAWGLMAIIGIIVYAFFRKKRWY</sequence>
<dbReference type="FunFam" id="1.20.58.340:FF:000004">
    <property type="entry name" value="Magnesium transport protein CorA"/>
    <property type="match status" value="1"/>
</dbReference>
<dbReference type="AlphaFoldDB" id="A0A413VBX6"/>
<dbReference type="Gene3D" id="1.20.58.340">
    <property type="entry name" value="Magnesium transport protein CorA, transmembrane region"/>
    <property type="match status" value="2"/>
</dbReference>
<dbReference type="EMBL" id="QSGO01000024">
    <property type="protein sequence ID" value="RHB31030.1"/>
    <property type="molecule type" value="Genomic_DNA"/>
</dbReference>
<dbReference type="GO" id="GO:0000287">
    <property type="term" value="F:magnesium ion binding"/>
    <property type="evidence" value="ECO:0007669"/>
    <property type="project" value="TreeGrafter"/>
</dbReference>
<evidence type="ECO:0000313" key="13">
    <source>
        <dbReference type="EMBL" id="RHB31030.1"/>
    </source>
</evidence>
<dbReference type="Pfam" id="PF01544">
    <property type="entry name" value="CorA"/>
    <property type="match status" value="1"/>
</dbReference>
<evidence type="ECO:0000256" key="1">
    <source>
        <dbReference type="ARBA" id="ARBA00004651"/>
    </source>
</evidence>
<feature type="transmembrane region" description="Helical" evidence="12">
    <location>
        <begin position="293"/>
        <end position="311"/>
    </location>
</feature>
<keyword evidence="4 12" id="KW-1003">Cell membrane</keyword>
<dbReference type="GO" id="GO:0015087">
    <property type="term" value="F:cobalt ion transmembrane transporter activity"/>
    <property type="evidence" value="ECO:0007669"/>
    <property type="project" value="UniProtKB-UniRule"/>
</dbReference>
<proteinExistence type="inferred from homology"/>
<comment type="similarity">
    <text evidence="2 12">Belongs to the CorA metal ion transporter (MIT) (TC 1.A.35) family.</text>
</comment>
<keyword evidence="3 12" id="KW-0813">Transport</keyword>
<keyword evidence="5 12" id="KW-0812">Transmembrane</keyword>
<dbReference type="GO" id="GO:0050897">
    <property type="term" value="F:cobalt ion binding"/>
    <property type="evidence" value="ECO:0007669"/>
    <property type="project" value="TreeGrafter"/>
</dbReference>
<dbReference type="GeneID" id="69501381"/>
<comment type="caution">
    <text evidence="13">The sequence shown here is derived from an EMBL/GenBank/DDBJ whole genome shotgun (WGS) entry which is preliminary data.</text>
</comment>
<gene>
    <name evidence="12 13" type="primary">corA</name>
    <name evidence="13" type="ORF">DW888_18315</name>
</gene>
<keyword evidence="7 12" id="KW-1133">Transmembrane helix</keyword>
<dbReference type="GO" id="GO:0005886">
    <property type="term" value="C:plasma membrane"/>
    <property type="evidence" value="ECO:0007669"/>
    <property type="project" value="UniProtKB-SubCell"/>
</dbReference>
<evidence type="ECO:0000256" key="9">
    <source>
        <dbReference type="ARBA" id="ARBA00023136"/>
    </source>
</evidence>
<evidence type="ECO:0000256" key="3">
    <source>
        <dbReference type="ARBA" id="ARBA00022448"/>
    </source>
</evidence>
<dbReference type="CDD" id="cd12828">
    <property type="entry name" value="TmCorA-like_1"/>
    <property type="match status" value="1"/>
</dbReference>
<evidence type="ECO:0000256" key="11">
    <source>
        <dbReference type="ARBA" id="ARBA00045497"/>
    </source>
</evidence>
<dbReference type="SUPFAM" id="SSF144083">
    <property type="entry name" value="Magnesium transport protein CorA, transmembrane region"/>
    <property type="match status" value="1"/>
</dbReference>
<keyword evidence="9 12" id="KW-0472">Membrane</keyword>
<dbReference type="InterPro" id="IPR045861">
    <property type="entry name" value="CorA_cytoplasmic_dom"/>
</dbReference>
<evidence type="ECO:0000256" key="10">
    <source>
        <dbReference type="ARBA" id="ARBA00034269"/>
    </source>
</evidence>
<keyword evidence="8 12" id="KW-0406">Ion transport</keyword>
<evidence type="ECO:0000256" key="8">
    <source>
        <dbReference type="ARBA" id="ARBA00023065"/>
    </source>
</evidence>
<dbReference type="InterPro" id="IPR002523">
    <property type="entry name" value="MgTranspt_CorA/ZnTranspt_ZntB"/>
</dbReference>
<feature type="transmembrane region" description="Helical" evidence="12">
    <location>
        <begin position="323"/>
        <end position="344"/>
    </location>
</feature>
<reference evidence="13 14" key="1">
    <citation type="submission" date="2018-08" db="EMBL/GenBank/DDBJ databases">
        <title>A genome reference for cultivated species of the human gut microbiota.</title>
        <authorList>
            <person name="Zou Y."/>
            <person name="Xue W."/>
            <person name="Luo G."/>
        </authorList>
    </citation>
    <scope>NUCLEOTIDE SEQUENCE [LARGE SCALE GENOMIC DNA]</scope>
    <source>
        <strain evidence="13 14">AM40-30BH</strain>
    </source>
</reference>
<accession>A0A413VBX6</accession>
<evidence type="ECO:0000256" key="7">
    <source>
        <dbReference type="ARBA" id="ARBA00022989"/>
    </source>
</evidence>
<dbReference type="RefSeq" id="WP_025866927.1">
    <property type="nucleotide sequence ID" value="NZ_CABJFV010000024.1"/>
</dbReference>
<dbReference type="Gene3D" id="3.30.460.20">
    <property type="entry name" value="CorA soluble domain-like"/>
    <property type="match status" value="1"/>
</dbReference>
<dbReference type="PANTHER" id="PTHR46494:SF1">
    <property type="entry name" value="CORA FAMILY METAL ION TRANSPORTER (EUROFUNG)"/>
    <property type="match status" value="1"/>
</dbReference>
<evidence type="ECO:0000256" key="2">
    <source>
        <dbReference type="ARBA" id="ARBA00009765"/>
    </source>
</evidence>
<comment type="catalytic activity">
    <reaction evidence="10">
        <text>Mg(2+)(in) = Mg(2+)(out)</text>
        <dbReference type="Rhea" id="RHEA:29827"/>
        <dbReference type="ChEBI" id="CHEBI:18420"/>
    </reaction>
</comment>
<evidence type="ECO:0000256" key="12">
    <source>
        <dbReference type="RuleBase" id="RU362010"/>
    </source>
</evidence>
<dbReference type="InterPro" id="IPR004488">
    <property type="entry name" value="Mg/Co-transport_prot_CorA"/>
</dbReference>
<dbReference type="PANTHER" id="PTHR46494">
    <property type="entry name" value="CORA FAMILY METAL ION TRANSPORTER (EUROFUNG)"/>
    <property type="match status" value="1"/>
</dbReference>